<evidence type="ECO:0000313" key="3">
    <source>
        <dbReference type="Proteomes" id="UP000636709"/>
    </source>
</evidence>
<evidence type="ECO:0000256" key="1">
    <source>
        <dbReference type="SAM" id="MobiDB-lite"/>
    </source>
</evidence>
<dbReference type="EMBL" id="JACEFO010000138">
    <property type="protein sequence ID" value="KAF8780538.1"/>
    <property type="molecule type" value="Genomic_DNA"/>
</dbReference>
<feature type="region of interest" description="Disordered" evidence="1">
    <location>
        <begin position="1"/>
        <end position="71"/>
    </location>
</feature>
<name>A0A835L053_9POAL</name>
<dbReference type="OrthoDB" id="773814at2759"/>
<organism evidence="2 3">
    <name type="scientific">Digitaria exilis</name>
    <dbReference type="NCBI Taxonomy" id="1010633"/>
    <lineage>
        <taxon>Eukaryota</taxon>
        <taxon>Viridiplantae</taxon>
        <taxon>Streptophyta</taxon>
        <taxon>Embryophyta</taxon>
        <taxon>Tracheophyta</taxon>
        <taxon>Spermatophyta</taxon>
        <taxon>Magnoliopsida</taxon>
        <taxon>Liliopsida</taxon>
        <taxon>Poales</taxon>
        <taxon>Poaceae</taxon>
        <taxon>PACMAD clade</taxon>
        <taxon>Panicoideae</taxon>
        <taxon>Panicodae</taxon>
        <taxon>Paniceae</taxon>
        <taxon>Anthephorinae</taxon>
        <taxon>Digitaria</taxon>
    </lineage>
</organism>
<feature type="compositionally biased region" description="Low complexity" evidence="1">
    <location>
        <begin position="23"/>
        <end position="36"/>
    </location>
</feature>
<accession>A0A835L053</accession>
<proteinExistence type="predicted"/>
<dbReference type="PANTHER" id="PTHR33401:SF2">
    <property type="entry name" value="OS03G0138400 PROTEIN"/>
    <property type="match status" value="1"/>
</dbReference>
<feature type="compositionally biased region" description="Basic and acidic residues" evidence="1">
    <location>
        <begin position="37"/>
        <end position="48"/>
    </location>
</feature>
<evidence type="ECO:0000313" key="2">
    <source>
        <dbReference type="EMBL" id="KAF8780538.1"/>
    </source>
</evidence>
<sequence>MDRRILRSASCNGSGKNPPPSSPAAVSRSASVVGAGSKDDAAAGERKALLPRQLPGGMARKGRKASNRRVQWKDRHGKKLTEVLEFQPRYVQKRHPHLYFMDTLSMYRCNYIRCCIRCQNTFDFRAYY</sequence>
<protein>
    <submittedName>
        <fullName evidence="2">Uncharacterized protein</fullName>
    </submittedName>
</protein>
<dbReference type="AlphaFoldDB" id="A0A835L053"/>
<gene>
    <name evidence="2" type="ORF">HU200_001672</name>
</gene>
<comment type="caution">
    <text evidence="2">The sequence shown here is derived from an EMBL/GenBank/DDBJ whole genome shotgun (WGS) entry which is preliminary data.</text>
</comment>
<keyword evidence="3" id="KW-1185">Reference proteome</keyword>
<reference evidence="2" key="1">
    <citation type="submission" date="2020-07" db="EMBL/GenBank/DDBJ databases">
        <title>Genome sequence and genetic diversity analysis of an under-domesticated orphan crop, white fonio (Digitaria exilis).</title>
        <authorList>
            <person name="Bennetzen J.L."/>
            <person name="Chen S."/>
            <person name="Ma X."/>
            <person name="Wang X."/>
            <person name="Yssel A.E.J."/>
            <person name="Chaluvadi S.R."/>
            <person name="Johnson M."/>
            <person name="Gangashetty P."/>
            <person name="Hamidou F."/>
            <person name="Sanogo M.D."/>
            <person name="Zwaenepoel A."/>
            <person name="Wallace J."/>
            <person name="Van De Peer Y."/>
            <person name="Van Deynze A."/>
        </authorList>
    </citation>
    <scope>NUCLEOTIDE SEQUENCE</scope>
    <source>
        <tissue evidence="2">Leaves</tissue>
    </source>
</reference>
<dbReference type="Proteomes" id="UP000636709">
    <property type="component" value="Unassembled WGS sequence"/>
</dbReference>
<dbReference type="PANTHER" id="PTHR33401">
    <property type="entry name" value="LIGHT-HARVESTING COMPLEX-LIKE PROTEIN OHP2, CHLOROPLASTIC"/>
    <property type="match status" value="1"/>
</dbReference>